<reference evidence="4" key="1">
    <citation type="submission" date="2022-11" db="EMBL/GenBank/DDBJ databases">
        <title>Hoeflea poritis sp. nov., isolated from scleractinian coral Porites lutea.</title>
        <authorList>
            <person name="Zhang G."/>
            <person name="Wei Q."/>
            <person name="Cai L."/>
        </authorList>
    </citation>
    <scope>NUCLEOTIDE SEQUENCE</scope>
    <source>
        <strain evidence="4">E7-10</strain>
    </source>
</reference>
<sequence length="1263" mass="136869">MNSSRPPRNWQNSRQNSSVDVLNQSIADLEARIDALNNRNRQQPARPQGQQRAPEAEIHQQMAEQLRRPPQNTLPQRELTQREPAYHEAVPQQAVPAGSTSRARRAAKAASPETSNAMRDIAEALAAMRDDMRRDVDEIKTMTGSAAMPGEIRNDLAHLAGQLEALEAARAGHQGGELHRELDELRSLVNELAREESMRRLENRWDGFEERISDLDPAAVREELITLSYRLDDIKSSIGQLPSALPLHALEDKIKMLVGAIDAMSRQPAASDPEVARQFALLDERLDEISRAIVATQNAQASSVDHEAIERLESRMDALVDRIGQIGQSNQTQIGRQSEAHNELSQRLESLTRRVEDLAHEEAISAVAERLDTLTHTLVQQFSSTDPHLIAQIDELSRKVDTIDLESVNAQIAHQLNELSLRIDNINTDLTATNGNQDQLYGRLEELADRVEQSAARETVVDFTPIEMRLADLAARLDESQSPNYVSDDAIRNLEDQVAGLSSLLNNPDPNGESAAVLEPRLAAIEDHLSASRADSQDLVIEAARQAAETAVASFQQNGAPPADMAAVESLVSDLRSLEDLSRRSEERSTRTIDAVHDTLLKIAERLEKLEETTAAPAPALTRDDDFADEGRGLADYRDADRQSMEFGSHEMQSSSYSPTSHEPIDYGTDERDAFELEPAATASAVYPPEAMVHPDDPAPIVSQDDDDMPREDDVPAGKSLLSGLKKRFAGSTRQTDVSESRDNALQNVDPAPSIDPVGDIDPETANMPLEPGSGAPDIKKIMAKVRHAQNMADQDHAYSAESEQSGNGKADFIAAARRAAQAAASEVAEMESVDEDKKGRSALVETVSRSRKPILLAAGAVLLAVISYPLLSGFIGGEQKPVETASVEQPAVVEPATPPVTEPAPVVEPELPKVEVIERQVEEVVAPVVASNNDAAPAQTLSADNQVQPSSSFQPAEPAPVEEVAAIPAEPAAPAMDIELPPETVGPLALREAAASGDSLALFEIGARYTEGRGVATDLGEAAKWYQRSADLGFAPAQYRLANFYEKGSGLNRDVEKAMTWYVKAAEQGNASAMHNLAVLHAMGPGGAADYDAAGKWFTKAADLGVKDSQFNLAILHARGSGVSQDLEETYKWFAIAAKSGDKDAAKKRDEVANALRPEQLESARAKVELWKPAPLIEAANTARIPPEWRGAETRTASVDMTKAVKNIQAILTKNGFDTGGVDGIMGARTVSAIKSFQESVGLEPTGEVDDALVKQLIERNN</sequence>
<evidence type="ECO:0000259" key="3">
    <source>
        <dbReference type="Pfam" id="PF01471"/>
    </source>
</evidence>
<dbReference type="PANTHER" id="PTHR43628">
    <property type="entry name" value="ACTIVATOR OF C KINASE PROTEIN 1-RELATED"/>
    <property type="match status" value="1"/>
</dbReference>
<feature type="region of interest" description="Disordered" evidence="2">
    <location>
        <begin position="1"/>
        <end position="117"/>
    </location>
</feature>
<protein>
    <submittedName>
        <fullName evidence="4">Peptidoglycan-binding protein</fullName>
    </submittedName>
</protein>
<keyword evidence="1" id="KW-0175">Coiled coil</keyword>
<feature type="compositionally biased region" description="Polar residues" evidence="2">
    <location>
        <begin position="651"/>
        <end position="661"/>
    </location>
</feature>
<feature type="compositionally biased region" description="Polar residues" evidence="2">
    <location>
        <begin position="1"/>
        <end position="26"/>
    </location>
</feature>
<proteinExistence type="predicted"/>
<feature type="compositionally biased region" description="Low complexity" evidence="2">
    <location>
        <begin position="35"/>
        <end position="53"/>
    </location>
</feature>
<keyword evidence="5" id="KW-1185">Reference proteome</keyword>
<organism evidence="4 5">
    <name type="scientific">Hoeflea poritis</name>
    <dbReference type="NCBI Taxonomy" id="2993659"/>
    <lineage>
        <taxon>Bacteria</taxon>
        <taxon>Pseudomonadati</taxon>
        <taxon>Pseudomonadota</taxon>
        <taxon>Alphaproteobacteria</taxon>
        <taxon>Hyphomicrobiales</taxon>
        <taxon>Rhizobiaceae</taxon>
        <taxon>Hoeflea</taxon>
    </lineage>
</organism>
<accession>A0ABT4VTM2</accession>
<dbReference type="Gene3D" id="1.10.101.10">
    <property type="entry name" value="PGBD-like superfamily/PGBD"/>
    <property type="match status" value="1"/>
</dbReference>
<dbReference type="InterPro" id="IPR002477">
    <property type="entry name" value="Peptidoglycan-bd-like"/>
</dbReference>
<feature type="region of interest" description="Disordered" evidence="2">
    <location>
        <begin position="690"/>
        <end position="757"/>
    </location>
</feature>
<feature type="region of interest" description="Disordered" evidence="2">
    <location>
        <begin position="647"/>
        <end position="668"/>
    </location>
</feature>
<evidence type="ECO:0000313" key="4">
    <source>
        <dbReference type="EMBL" id="MDA4848061.1"/>
    </source>
</evidence>
<dbReference type="SUPFAM" id="SSF81901">
    <property type="entry name" value="HCP-like"/>
    <property type="match status" value="1"/>
</dbReference>
<dbReference type="EMBL" id="JAPJZH010000018">
    <property type="protein sequence ID" value="MDA4848061.1"/>
    <property type="molecule type" value="Genomic_DNA"/>
</dbReference>
<dbReference type="InterPro" id="IPR011990">
    <property type="entry name" value="TPR-like_helical_dom_sf"/>
</dbReference>
<name>A0ABT4VTM2_9HYPH</name>
<dbReference type="InterPro" id="IPR036365">
    <property type="entry name" value="PGBD-like_sf"/>
</dbReference>
<dbReference type="Proteomes" id="UP001148313">
    <property type="component" value="Unassembled WGS sequence"/>
</dbReference>
<dbReference type="InterPro" id="IPR052945">
    <property type="entry name" value="Mitotic_Regulator"/>
</dbReference>
<dbReference type="Gene3D" id="1.25.40.10">
    <property type="entry name" value="Tetratricopeptide repeat domain"/>
    <property type="match status" value="1"/>
</dbReference>
<feature type="coiled-coil region" evidence="1">
    <location>
        <begin position="568"/>
        <end position="613"/>
    </location>
</feature>
<dbReference type="PANTHER" id="PTHR43628:SF1">
    <property type="entry name" value="CHITIN SYNTHASE REGULATORY FACTOR 2-RELATED"/>
    <property type="match status" value="1"/>
</dbReference>
<dbReference type="SUPFAM" id="SSF47090">
    <property type="entry name" value="PGBD-like"/>
    <property type="match status" value="1"/>
</dbReference>
<dbReference type="Pfam" id="PF01471">
    <property type="entry name" value="PG_binding_1"/>
    <property type="match status" value="1"/>
</dbReference>
<comment type="caution">
    <text evidence="4">The sequence shown here is derived from an EMBL/GenBank/DDBJ whole genome shotgun (WGS) entry which is preliminary data.</text>
</comment>
<dbReference type="RefSeq" id="WP_271091906.1">
    <property type="nucleotide sequence ID" value="NZ_JAPJZH010000018.1"/>
</dbReference>
<evidence type="ECO:0000256" key="1">
    <source>
        <dbReference type="SAM" id="Coils"/>
    </source>
</evidence>
<dbReference type="InterPro" id="IPR006597">
    <property type="entry name" value="Sel1-like"/>
</dbReference>
<dbReference type="SMART" id="SM00671">
    <property type="entry name" value="SEL1"/>
    <property type="match status" value="4"/>
</dbReference>
<dbReference type="Pfam" id="PF08238">
    <property type="entry name" value="Sel1"/>
    <property type="match status" value="4"/>
</dbReference>
<evidence type="ECO:0000313" key="5">
    <source>
        <dbReference type="Proteomes" id="UP001148313"/>
    </source>
</evidence>
<dbReference type="InterPro" id="IPR036366">
    <property type="entry name" value="PGBDSf"/>
</dbReference>
<gene>
    <name evidence="4" type="ORF">OOZ53_22075</name>
</gene>
<dbReference type="Gene3D" id="1.20.1270.70">
    <property type="entry name" value="Designed single chain three-helix bundle"/>
    <property type="match status" value="1"/>
</dbReference>
<feature type="domain" description="Peptidoglycan binding-like" evidence="3">
    <location>
        <begin position="1205"/>
        <end position="1258"/>
    </location>
</feature>
<evidence type="ECO:0000256" key="2">
    <source>
        <dbReference type="SAM" id="MobiDB-lite"/>
    </source>
</evidence>
<feature type="coiled-coil region" evidence="1">
    <location>
        <begin position="334"/>
        <end position="361"/>
    </location>
</feature>